<dbReference type="SUPFAM" id="SSF53955">
    <property type="entry name" value="Lysozyme-like"/>
    <property type="match status" value="1"/>
</dbReference>
<dbReference type="GO" id="GO:0009002">
    <property type="term" value="F:serine-type D-Ala-D-Ala carboxypeptidase activity"/>
    <property type="evidence" value="ECO:0007669"/>
    <property type="project" value="UniProtKB-EC"/>
</dbReference>
<dbReference type="InterPro" id="IPR001264">
    <property type="entry name" value="Glyco_trans_51"/>
</dbReference>
<evidence type="ECO:0000256" key="14">
    <source>
        <dbReference type="SAM" id="MobiDB-lite"/>
    </source>
</evidence>
<dbReference type="GO" id="GO:0071555">
    <property type="term" value="P:cell wall organization"/>
    <property type="evidence" value="ECO:0007669"/>
    <property type="project" value="UniProtKB-KW"/>
</dbReference>
<dbReference type="InterPro" id="IPR012338">
    <property type="entry name" value="Beta-lactam/transpept-like"/>
</dbReference>
<dbReference type="SMART" id="SM00060">
    <property type="entry name" value="FN3"/>
    <property type="match status" value="1"/>
</dbReference>
<dbReference type="SUPFAM" id="SSF56601">
    <property type="entry name" value="beta-lactamase/transpeptidase-like"/>
    <property type="match status" value="1"/>
</dbReference>
<dbReference type="InterPro" id="IPR023346">
    <property type="entry name" value="Lysozyme-like_dom_sf"/>
</dbReference>
<feature type="transmembrane region" description="Helical" evidence="15">
    <location>
        <begin position="37"/>
        <end position="60"/>
    </location>
</feature>
<dbReference type="GO" id="GO:0008360">
    <property type="term" value="P:regulation of cell shape"/>
    <property type="evidence" value="ECO:0007669"/>
    <property type="project" value="UniProtKB-KW"/>
</dbReference>
<keyword evidence="10" id="KW-0511">Multifunctional enzyme</keyword>
<keyword evidence="11" id="KW-0961">Cell wall biogenesis/degradation</keyword>
<sequence>MSDNYRSRTERNHVKNQEKKTHKEEKPKKKGSFFKKFLIGCLLLGIVGLVAGVSAFFVMVKDAPKLDKSKLVNPLSTKFLDKNGNFFYEYGAEKRTHVTYDQIPKVVENAFLATEDSRFYDHNGIDFKRTTKAVMENVTGGFGSQGGSTITQQVVKNYFLTMDKTAKRKVQEWYLSYKLEQQYSKHEILEMYLNKINLGNRSYGIATAAQKYYGKDLKDLQLHEAAMLAGLPQGPNIYDPTKKENVERATNRRNVVLSLMNRHGYITKEEMNNAVKIPVTEGLQPSSEVTEMKYQAFLDAVVKEVEKEYPDVNIGSDGLTIHTTLDQDAQDYADKIMDGNLIKYPDDQFQGSFVFMDTQSGEVRAIGAGRKESKSTFKGHNMATDLKRQVGSTMKPIFDYGPAIENLQWSTYHQLNDSEYTYSNGKKIQNATKSYKGDVSLREALKKSLNIPALKTAQTVGLNKSKEFAEGLGMTFKEGKVYESTAIGSNEGSPLEVAGAYATFGNSGNYNKPHFVKEVTFPDGKKKSFKPKEQRAMQDYTAYMVTDVLRDVVKPGSGGTGPTAYVSGVDVAGKTGTQNFDASVLQKYDIPADANRDSWFAGYTPQYTMAVWTGYEKDGPKNYVSDRSTRIAQQMFQIMMSKFATDKSRFERPSSVQEINGELYVKGAKKDAIKQIKVDAPSGLNVTFDGASTVTLNWSGPAEVDAYAASYKATDGSSGSLSISGTTATLGGIKPGVTYSFSVVAKKGTGTSPAIGASFTAPGGTPDAKKADEEAKKKADEEAKKKADEEAQKKANEDKVKQDEAKKKADEEAKKQQEQQQQQEQQRKQQEEAQKKADEEARRKAEDEAKKKAEDEAKKKAEEEAKKKAEDEAKKKAEEEAKKKAEDEAKKQQEQQHQNTGGDTPQADGAVVTTES</sequence>
<evidence type="ECO:0000256" key="5">
    <source>
        <dbReference type="ARBA" id="ARBA00022676"/>
    </source>
</evidence>
<keyword evidence="15" id="KW-0472">Membrane</keyword>
<dbReference type="FunFam" id="1.10.3810.10:FF:000001">
    <property type="entry name" value="Penicillin-binding protein 1A"/>
    <property type="match status" value="1"/>
</dbReference>
<dbReference type="Gene3D" id="1.10.3810.10">
    <property type="entry name" value="Biosynthetic peptidoglycan transglycosylase-like"/>
    <property type="match status" value="1"/>
</dbReference>
<dbReference type="GO" id="GO:0008955">
    <property type="term" value="F:peptidoglycan glycosyltransferase activity"/>
    <property type="evidence" value="ECO:0007669"/>
    <property type="project" value="UniProtKB-EC"/>
</dbReference>
<keyword evidence="15" id="KW-0812">Transmembrane</keyword>
<evidence type="ECO:0000259" key="16">
    <source>
        <dbReference type="PROSITE" id="PS50853"/>
    </source>
</evidence>
<accession>A0A9W3J8N6</accession>
<evidence type="ECO:0000256" key="9">
    <source>
        <dbReference type="ARBA" id="ARBA00022984"/>
    </source>
</evidence>
<comment type="similarity">
    <text evidence="1">In the C-terminal section; belongs to the transpeptidase family.</text>
</comment>
<comment type="catalytic activity">
    <reaction evidence="12">
        <text>Preferential cleavage: (Ac)2-L-Lys-D-Ala-|-D-Ala. Also transpeptidation of peptidyl-alanyl moieties that are N-acyl substituents of D-alanine.</text>
        <dbReference type="EC" id="3.4.16.4"/>
    </reaction>
</comment>
<evidence type="ECO:0000256" key="10">
    <source>
        <dbReference type="ARBA" id="ARBA00023268"/>
    </source>
</evidence>
<dbReference type="InterPro" id="IPR003961">
    <property type="entry name" value="FN3_dom"/>
</dbReference>
<keyword evidence="8" id="KW-0133">Cell shape</keyword>
<dbReference type="AlphaFoldDB" id="A0A9W3J8N6"/>
<comment type="catalytic activity">
    <reaction evidence="13">
        <text>[GlcNAc-(1-&gt;4)-Mur2Ac(oyl-L-Ala-gamma-D-Glu-L-Lys-D-Ala-D-Ala)](n)-di-trans,octa-cis-undecaprenyl diphosphate + beta-D-GlcNAc-(1-&gt;4)-Mur2Ac(oyl-L-Ala-gamma-D-Glu-L-Lys-D-Ala-D-Ala)-di-trans,octa-cis-undecaprenyl diphosphate = [GlcNAc-(1-&gt;4)-Mur2Ac(oyl-L-Ala-gamma-D-Glu-L-Lys-D-Ala-D-Ala)](n+1)-di-trans,octa-cis-undecaprenyl diphosphate + di-trans,octa-cis-undecaprenyl diphosphate + H(+)</text>
        <dbReference type="Rhea" id="RHEA:23708"/>
        <dbReference type="Rhea" id="RHEA-COMP:9602"/>
        <dbReference type="Rhea" id="RHEA-COMP:9603"/>
        <dbReference type="ChEBI" id="CHEBI:15378"/>
        <dbReference type="ChEBI" id="CHEBI:58405"/>
        <dbReference type="ChEBI" id="CHEBI:60033"/>
        <dbReference type="ChEBI" id="CHEBI:78435"/>
        <dbReference type="EC" id="2.4.99.28"/>
    </reaction>
</comment>
<dbReference type="Pfam" id="PF00912">
    <property type="entry name" value="Transgly"/>
    <property type="match status" value="1"/>
</dbReference>
<dbReference type="InterPro" id="IPR001460">
    <property type="entry name" value="PCN-bd_Tpept"/>
</dbReference>
<organism evidence="17 18">
    <name type="scientific">Bacillus thuringiensis HD-771</name>
    <dbReference type="NCBI Taxonomy" id="1218175"/>
    <lineage>
        <taxon>Bacteria</taxon>
        <taxon>Bacillati</taxon>
        <taxon>Bacillota</taxon>
        <taxon>Bacilli</taxon>
        <taxon>Bacillales</taxon>
        <taxon>Bacillaceae</taxon>
        <taxon>Bacillus</taxon>
        <taxon>Bacillus cereus group</taxon>
    </lineage>
</organism>
<feature type="compositionally biased region" description="Basic and acidic residues" evidence="14">
    <location>
        <begin position="767"/>
        <end position="817"/>
    </location>
</feature>
<evidence type="ECO:0000256" key="4">
    <source>
        <dbReference type="ARBA" id="ARBA00022670"/>
    </source>
</evidence>
<evidence type="ECO:0000256" key="3">
    <source>
        <dbReference type="ARBA" id="ARBA00022645"/>
    </source>
</evidence>
<dbReference type="GO" id="GO:0008658">
    <property type="term" value="F:penicillin binding"/>
    <property type="evidence" value="ECO:0007669"/>
    <property type="project" value="InterPro"/>
</dbReference>
<comment type="similarity">
    <text evidence="2">In the N-terminal section; belongs to the glycosyltransferase 51 family.</text>
</comment>
<dbReference type="SUPFAM" id="SSF49265">
    <property type="entry name" value="Fibronectin type III"/>
    <property type="match status" value="1"/>
</dbReference>
<reference evidence="17 18" key="1">
    <citation type="submission" date="2012-08" db="EMBL/GenBank/DDBJ databases">
        <authorList>
            <person name="Doggett N."/>
            <person name="Teshima H."/>
            <person name="Bruce D."/>
            <person name="Detter J.C."/>
            <person name="Johnson S.L."/>
            <person name="Han C."/>
        </authorList>
    </citation>
    <scope>NUCLEOTIDE SEQUENCE [LARGE SCALE GENOMIC DNA]</scope>
    <source>
        <strain evidence="17 18">HD-771</strain>
    </source>
</reference>
<keyword evidence="7" id="KW-0378">Hydrolase</keyword>
<dbReference type="Gene3D" id="3.40.710.10">
    <property type="entry name" value="DD-peptidase/beta-lactamase superfamily"/>
    <property type="match status" value="1"/>
</dbReference>
<evidence type="ECO:0000256" key="11">
    <source>
        <dbReference type="ARBA" id="ARBA00023316"/>
    </source>
</evidence>
<evidence type="ECO:0000256" key="15">
    <source>
        <dbReference type="SAM" id="Phobius"/>
    </source>
</evidence>
<feature type="region of interest" description="Disordered" evidence="14">
    <location>
        <begin position="750"/>
        <end position="916"/>
    </location>
</feature>
<dbReference type="InterPro" id="IPR050396">
    <property type="entry name" value="Glycosyltr_51/Transpeptidase"/>
</dbReference>
<feature type="compositionally biased region" description="Basic and acidic residues" evidence="14">
    <location>
        <begin position="825"/>
        <end position="894"/>
    </location>
</feature>
<dbReference type="InterPro" id="IPR036116">
    <property type="entry name" value="FN3_sf"/>
</dbReference>
<dbReference type="CDD" id="cd00063">
    <property type="entry name" value="FN3"/>
    <property type="match status" value="1"/>
</dbReference>
<evidence type="ECO:0000313" key="18">
    <source>
        <dbReference type="Proteomes" id="UP000005259"/>
    </source>
</evidence>
<evidence type="ECO:0000256" key="13">
    <source>
        <dbReference type="ARBA" id="ARBA00049902"/>
    </source>
</evidence>
<keyword evidence="5" id="KW-0328">Glycosyltransferase</keyword>
<evidence type="ECO:0000256" key="7">
    <source>
        <dbReference type="ARBA" id="ARBA00022801"/>
    </source>
</evidence>
<dbReference type="InterPro" id="IPR013783">
    <property type="entry name" value="Ig-like_fold"/>
</dbReference>
<keyword evidence="9" id="KW-0573">Peptidoglycan synthesis</keyword>
<keyword evidence="6" id="KW-0808">Transferase</keyword>
<dbReference type="Gene3D" id="2.60.40.10">
    <property type="entry name" value="Immunoglobulins"/>
    <property type="match status" value="1"/>
</dbReference>
<dbReference type="GO" id="GO:0009252">
    <property type="term" value="P:peptidoglycan biosynthetic process"/>
    <property type="evidence" value="ECO:0007669"/>
    <property type="project" value="UniProtKB-KW"/>
</dbReference>
<dbReference type="RefSeq" id="WP_001283102.1">
    <property type="nucleotide sequence ID" value="NC_018500.1"/>
</dbReference>
<dbReference type="PANTHER" id="PTHR32282:SF29">
    <property type="entry name" value="PENICILLIN-BINDING PROTEIN 1A"/>
    <property type="match status" value="1"/>
</dbReference>
<name>A0A9W3J8N6_BACTU</name>
<dbReference type="EMBL" id="CP003752">
    <property type="protein sequence ID" value="AFQ16051.1"/>
    <property type="molecule type" value="Genomic_DNA"/>
</dbReference>
<evidence type="ECO:0000256" key="2">
    <source>
        <dbReference type="ARBA" id="ARBA00007739"/>
    </source>
</evidence>
<proteinExistence type="inferred from homology"/>
<dbReference type="NCBIfam" id="TIGR02074">
    <property type="entry name" value="PBP_1a_fam"/>
    <property type="match status" value="1"/>
</dbReference>
<dbReference type="PROSITE" id="PS50853">
    <property type="entry name" value="FN3"/>
    <property type="match status" value="1"/>
</dbReference>
<dbReference type="InterPro" id="IPR036950">
    <property type="entry name" value="PBP_transglycosylase"/>
</dbReference>
<feature type="domain" description="Fibronectin type-III" evidence="16">
    <location>
        <begin position="680"/>
        <end position="768"/>
    </location>
</feature>
<dbReference type="Pfam" id="PF00905">
    <property type="entry name" value="Transpeptidase"/>
    <property type="match status" value="1"/>
</dbReference>
<evidence type="ECO:0000313" key="17">
    <source>
        <dbReference type="EMBL" id="AFQ16051.1"/>
    </source>
</evidence>
<keyword evidence="15" id="KW-1133">Transmembrane helix</keyword>
<dbReference type="GO" id="GO:0006508">
    <property type="term" value="P:proteolysis"/>
    <property type="evidence" value="ECO:0007669"/>
    <property type="project" value="UniProtKB-KW"/>
</dbReference>
<dbReference type="GO" id="GO:0030288">
    <property type="term" value="C:outer membrane-bounded periplasmic space"/>
    <property type="evidence" value="ECO:0007669"/>
    <property type="project" value="TreeGrafter"/>
</dbReference>
<dbReference type="PANTHER" id="PTHR32282">
    <property type="entry name" value="BINDING PROTEIN TRANSPEPTIDASE, PUTATIVE-RELATED"/>
    <property type="match status" value="1"/>
</dbReference>
<evidence type="ECO:0000256" key="1">
    <source>
        <dbReference type="ARBA" id="ARBA00007090"/>
    </source>
</evidence>
<gene>
    <name evidence="17" type="ORF">BTG_12995</name>
</gene>
<evidence type="ECO:0000256" key="8">
    <source>
        <dbReference type="ARBA" id="ARBA00022960"/>
    </source>
</evidence>
<keyword evidence="4" id="KW-0645">Protease</keyword>
<keyword evidence="3" id="KW-0121">Carboxypeptidase</keyword>
<evidence type="ECO:0000256" key="6">
    <source>
        <dbReference type="ARBA" id="ARBA00022679"/>
    </source>
</evidence>
<protein>
    <submittedName>
        <fullName evidence="17">Penicillin-binding protein</fullName>
    </submittedName>
</protein>
<dbReference type="Pfam" id="PF00041">
    <property type="entry name" value="fn3"/>
    <property type="match status" value="1"/>
</dbReference>
<evidence type="ECO:0000256" key="12">
    <source>
        <dbReference type="ARBA" id="ARBA00034000"/>
    </source>
</evidence>
<dbReference type="Proteomes" id="UP000005259">
    <property type="component" value="Chromosome"/>
</dbReference>
<feature type="region of interest" description="Disordered" evidence="14">
    <location>
        <begin position="1"/>
        <end position="27"/>
    </location>
</feature>
<dbReference type="KEGG" id="bti:BTG_12995"/>